<organism evidence="2 3">
    <name type="scientific">Dendryphion nanum</name>
    <dbReference type="NCBI Taxonomy" id="256645"/>
    <lineage>
        <taxon>Eukaryota</taxon>
        <taxon>Fungi</taxon>
        <taxon>Dikarya</taxon>
        <taxon>Ascomycota</taxon>
        <taxon>Pezizomycotina</taxon>
        <taxon>Dothideomycetes</taxon>
        <taxon>Pleosporomycetidae</taxon>
        <taxon>Pleosporales</taxon>
        <taxon>Torulaceae</taxon>
        <taxon>Dendryphion</taxon>
    </lineage>
</organism>
<evidence type="ECO:0000313" key="2">
    <source>
        <dbReference type="EMBL" id="KAH7135100.1"/>
    </source>
</evidence>
<accession>A0A9P9EC10</accession>
<name>A0A9P9EC10_9PLEO</name>
<evidence type="ECO:0000313" key="3">
    <source>
        <dbReference type="Proteomes" id="UP000700596"/>
    </source>
</evidence>
<comment type="caution">
    <text evidence="2">The sequence shown here is derived from an EMBL/GenBank/DDBJ whole genome shotgun (WGS) entry which is preliminary data.</text>
</comment>
<evidence type="ECO:0000256" key="1">
    <source>
        <dbReference type="SAM" id="MobiDB-lite"/>
    </source>
</evidence>
<keyword evidence="3" id="KW-1185">Reference proteome</keyword>
<gene>
    <name evidence="2" type="ORF">B0J11DRAFT_152708</name>
</gene>
<dbReference type="Proteomes" id="UP000700596">
    <property type="component" value="Unassembled WGS sequence"/>
</dbReference>
<protein>
    <submittedName>
        <fullName evidence="2">Uncharacterized protein</fullName>
    </submittedName>
</protein>
<feature type="compositionally biased region" description="Basic residues" evidence="1">
    <location>
        <begin position="193"/>
        <end position="203"/>
    </location>
</feature>
<dbReference type="AlphaFoldDB" id="A0A9P9EC10"/>
<proteinExistence type="predicted"/>
<reference evidence="2" key="1">
    <citation type="journal article" date="2021" name="Nat. Commun.">
        <title>Genetic determinants of endophytism in the Arabidopsis root mycobiome.</title>
        <authorList>
            <person name="Mesny F."/>
            <person name="Miyauchi S."/>
            <person name="Thiergart T."/>
            <person name="Pickel B."/>
            <person name="Atanasova L."/>
            <person name="Karlsson M."/>
            <person name="Huettel B."/>
            <person name="Barry K.W."/>
            <person name="Haridas S."/>
            <person name="Chen C."/>
            <person name="Bauer D."/>
            <person name="Andreopoulos W."/>
            <person name="Pangilinan J."/>
            <person name="LaButti K."/>
            <person name="Riley R."/>
            <person name="Lipzen A."/>
            <person name="Clum A."/>
            <person name="Drula E."/>
            <person name="Henrissat B."/>
            <person name="Kohler A."/>
            <person name="Grigoriev I.V."/>
            <person name="Martin F.M."/>
            <person name="Hacquard S."/>
        </authorList>
    </citation>
    <scope>NUCLEOTIDE SEQUENCE</scope>
    <source>
        <strain evidence="2">MPI-CAGE-CH-0243</strain>
    </source>
</reference>
<dbReference type="EMBL" id="JAGMWT010000002">
    <property type="protein sequence ID" value="KAH7135100.1"/>
    <property type="molecule type" value="Genomic_DNA"/>
</dbReference>
<feature type="region of interest" description="Disordered" evidence="1">
    <location>
        <begin position="168"/>
        <end position="203"/>
    </location>
</feature>
<sequence length="203" mass="22563">MMTMDEAKQGKACSRARTRVLHRSVNGASNPVQRTRRVCLPTAQPWWQWAAHCTTHIDDGGGGLPTICTCIALRAFVHRNRTRESQSIGCETRCFLVSLRALLLWVPRRSCYSAFALFHTAMFLVCGPPVRCAAVRCGAMRLRYGATHLLARFPLFIFYTQGSAQSAAVPTAPNHGRASAGRNRGPQNDRNRRGGKSKKRNHT</sequence>